<dbReference type="RefSeq" id="WP_039832547.1">
    <property type="nucleotide sequence ID" value="NZ_CP068595.1"/>
</dbReference>
<organism evidence="2 3">
    <name type="scientific">Paenibacillus sonchi</name>
    <dbReference type="NCBI Taxonomy" id="373687"/>
    <lineage>
        <taxon>Bacteria</taxon>
        <taxon>Bacillati</taxon>
        <taxon>Bacillota</taxon>
        <taxon>Bacilli</taxon>
        <taxon>Bacillales</taxon>
        <taxon>Paenibacillaceae</taxon>
        <taxon>Paenibacillus</taxon>
        <taxon>Paenibacillus sonchi group</taxon>
    </lineage>
</organism>
<dbReference type="Proteomes" id="UP000595841">
    <property type="component" value="Chromosome"/>
</dbReference>
<dbReference type="KEGG" id="pson:JI735_08055"/>
<feature type="domain" description="Peptidase M56" evidence="1">
    <location>
        <begin position="1"/>
        <end position="63"/>
    </location>
</feature>
<sequence length="76" mass="8677">MKADQEVACDAGVLDVLGARESSSYGMTLLMLSRLFSQKPVPGVTLTHFWEHKNERKRRVMMITRFKRGSYKLIGC</sequence>
<name>A0A974PFM7_9BACL</name>
<dbReference type="AlphaFoldDB" id="A0A974PFM7"/>
<evidence type="ECO:0000259" key="1">
    <source>
        <dbReference type="Pfam" id="PF05569"/>
    </source>
</evidence>
<evidence type="ECO:0000313" key="2">
    <source>
        <dbReference type="EMBL" id="QQZ62523.1"/>
    </source>
</evidence>
<keyword evidence="3" id="KW-1185">Reference proteome</keyword>
<protein>
    <recommendedName>
        <fullName evidence="1">Peptidase M56 domain-containing protein</fullName>
    </recommendedName>
</protein>
<accession>A0A974PFM7</accession>
<gene>
    <name evidence="2" type="ORF">JI735_08055</name>
</gene>
<proteinExistence type="predicted"/>
<reference evidence="2 3" key="1">
    <citation type="submission" date="2021-01" db="EMBL/GenBank/DDBJ databases">
        <title>Whole genome sequence of Paenibacillus sonchi LMG 24727 for comparative genomics.</title>
        <authorList>
            <person name="Lee G."/>
            <person name="Kim M.-J."/>
            <person name="Lim K."/>
            <person name="Shin J.-H."/>
        </authorList>
    </citation>
    <scope>NUCLEOTIDE SEQUENCE [LARGE SCALE GENOMIC DNA]</scope>
    <source>
        <strain evidence="2 3">LMG 24727</strain>
    </source>
</reference>
<dbReference type="EMBL" id="CP068595">
    <property type="protein sequence ID" value="QQZ62523.1"/>
    <property type="molecule type" value="Genomic_DNA"/>
</dbReference>
<dbReference type="Pfam" id="PF05569">
    <property type="entry name" value="Peptidase_M56"/>
    <property type="match status" value="1"/>
</dbReference>
<dbReference type="InterPro" id="IPR008756">
    <property type="entry name" value="Peptidase_M56"/>
</dbReference>
<evidence type="ECO:0000313" key="3">
    <source>
        <dbReference type="Proteomes" id="UP000595841"/>
    </source>
</evidence>